<name>A0A1X3JHE5_ECOLX</name>
<gene>
    <name evidence="1" type="ORF">ECVG_04895</name>
</gene>
<dbReference type="Proteomes" id="UP000193045">
    <property type="component" value="Unassembled WGS sequence"/>
</dbReference>
<reference evidence="1 2" key="1">
    <citation type="submission" date="2010-04" db="EMBL/GenBank/DDBJ databases">
        <title>The Genome Sequence of Escherichia coli H386.</title>
        <authorList>
            <consortium name="The Broad Institute Genome Sequencing Platform"/>
            <consortium name="The Broad Institute Genome Sequencing Center for Infectious Disease"/>
            <person name="Feldgarden M."/>
            <person name="Gordon D.M."/>
            <person name="Johnson J.R."/>
            <person name="Johnston B.D."/>
            <person name="Young S."/>
            <person name="Zeng Q."/>
            <person name="Koehrsen M."/>
            <person name="Alvarado L."/>
            <person name="Berlin A.M."/>
            <person name="Borenstein D."/>
            <person name="Chapman S.B."/>
            <person name="Chen Z."/>
            <person name="Engels R."/>
            <person name="Freedman E."/>
            <person name="Gellesch M."/>
            <person name="Goldberg J."/>
            <person name="Griggs A."/>
            <person name="Gujja S."/>
            <person name="Heilman E.R."/>
            <person name="Heiman D.I."/>
            <person name="Hepburn T.A."/>
            <person name="Howarth C."/>
            <person name="Jen D."/>
            <person name="Larson L."/>
            <person name="Mehta T."/>
            <person name="Park D."/>
            <person name="Pearson M."/>
            <person name="Richards J."/>
            <person name="Roberts A."/>
            <person name="Saif S."/>
            <person name="Shea T.D."/>
            <person name="Shenoy N."/>
            <person name="Sisk P."/>
            <person name="Stolte C."/>
            <person name="Sykes S.N."/>
            <person name="Walk T."/>
            <person name="White J."/>
            <person name="Yandava C."/>
            <person name="Haas B."/>
            <person name="Henn M.R."/>
            <person name="Nusbaum C."/>
            <person name="Birren B."/>
        </authorList>
    </citation>
    <scope>NUCLEOTIDE SEQUENCE [LARGE SCALE GENOMIC DNA]</scope>
    <source>
        <strain evidence="1 2">H386</strain>
    </source>
</reference>
<comment type="caution">
    <text evidence="1">The sequence shown here is derived from an EMBL/GenBank/DDBJ whole genome shotgun (WGS) entry which is preliminary data.</text>
</comment>
<evidence type="ECO:0000313" key="1">
    <source>
        <dbReference type="EMBL" id="OSL09673.1"/>
    </source>
</evidence>
<dbReference type="EMBL" id="ADJB01000052">
    <property type="protein sequence ID" value="OSL09673.1"/>
    <property type="molecule type" value="Genomic_DNA"/>
</dbReference>
<sequence length="105" mass="11724">MENSLITNPQEGEMDKKQIEALQSIIEEQDEAIRILSYRTDMILNMLSALTAALGGTKTNVYREVVIQQIDKFEKTIPGINAHLAEQEKDHALMAISSVALPKVE</sequence>
<accession>A0A1X3JHE5</accession>
<proteinExistence type="predicted"/>
<protein>
    <submittedName>
        <fullName evidence="1">Uncharacterized protein</fullName>
    </submittedName>
</protein>
<dbReference type="AlphaFoldDB" id="A0A1X3JHE5"/>
<evidence type="ECO:0000313" key="2">
    <source>
        <dbReference type="Proteomes" id="UP000193045"/>
    </source>
</evidence>
<organism evidence="1 2">
    <name type="scientific">Escherichia coli H386</name>
    <dbReference type="NCBI Taxonomy" id="656397"/>
    <lineage>
        <taxon>Bacteria</taxon>
        <taxon>Pseudomonadati</taxon>
        <taxon>Pseudomonadota</taxon>
        <taxon>Gammaproteobacteria</taxon>
        <taxon>Enterobacterales</taxon>
        <taxon>Enterobacteriaceae</taxon>
        <taxon>Escherichia</taxon>
    </lineage>
</organism>